<organism evidence="1 2">
    <name type="scientific">Dentiscutata erythropus</name>
    <dbReference type="NCBI Taxonomy" id="1348616"/>
    <lineage>
        <taxon>Eukaryota</taxon>
        <taxon>Fungi</taxon>
        <taxon>Fungi incertae sedis</taxon>
        <taxon>Mucoromycota</taxon>
        <taxon>Glomeromycotina</taxon>
        <taxon>Glomeromycetes</taxon>
        <taxon>Diversisporales</taxon>
        <taxon>Gigasporaceae</taxon>
        <taxon>Dentiscutata</taxon>
    </lineage>
</organism>
<keyword evidence="2" id="KW-1185">Reference proteome</keyword>
<feature type="non-terminal residue" evidence="1">
    <location>
        <position position="1"/>
    </location>
</feature>
<evidence type="ECO:0000313" key="2">
    <source>
        <dbReference type="Proteomes" id="UP000789405"/>
    </source>
</evidence>
<sequence length="63" mass="7373">SHGNCPNCPHYTQTLEHFTLKCPLSKTIWETAYEVLKTTETEKWEDIFQATNINDNRKHKPAI</sequence>
<evidence type="ECO:0000313" key="1">
    <source>
        <dbReference type="EMBL" id="CAG8790843.1"/>
    </source>
</evidence>
<protein>
    <submittedName>
        <fullName evidence="1">22132_t:CDS:1</fullName>
    </submittedName>
</protein>
<name>A0A9N9JP35_9GLOM</name>
<proteinExistence type="predicted"/>
<dbReference type="AlphaFoldDB" id="A0A9N9JP35"/>
<gene>
    <name evidence="1" type="ORF">DERYTH_LOCUS21396</name>
</gene>
<reference evidence="1" key="1">
    <citation type="submission" date="2021-06" db="EMBL/GenBank/DDBJ databases">
        <authorList>
            <person name="Kallberg Y."/>
            <person name="Tangrot J."/>
            <person name="Rosling A."/>
        </authorList>
    </citation>
    <scope>NUCLEOTIDE SEQUENCE</scope>
    <source>
        <strain evidence="1">MA453B</strain>
    </source>
</reference>
<comment type="caution">
    <text evidence="1">The sequence shown here is derived from an EMBL/GenBank/DDBJ whole genome shotgun (WGS) entry which is preliminary data.</text>
</comment>
<dbReference type="Proteomes" id="UP000789405">
    <property type="component" value="Unassembled WGS sequence"/>
</dbReference>
<accession>A0A9N9JP35</accession>
<dbReference type="OrthoDB" id="2278241at2759"/>
<dbReference type="EMBL" id="CAJVPY010027200">
    <property type="protein sequence ID" value="CAG8790843.1"/>
    <property type="molecule type" value="Genomic_DNA"/>
</dbReference>